<dbReference type="GO" id="GO:0046872">
    <property type="term" value="F:metal ion binding"/>
    <property type="evidence" value="ECO:0007669"/>
    <property type="project" value="UniProtKB-KW"/>
</dbReference>
<keyword evidence="5" id="KW-1185">Reference proteome</keyword>
<keyword evidence="2" id="KW-0378">Hydrolase</keyword>
<dbReference type="STRING" id="1157962.A0A250XIX6"/>
<dbReference type="Pfam" id="PF01546">
    <property type="entry name" value="Peptidase_M20"/>
    <property type="match status" value="1"/>
</dbReference>
<evidence type="ECO:0000313" key="5">
    <source>
        <dbReference type="Proteomes" id="UP000232323"/>
    </source>
</evidence>
<dbReference type="InterPro" id="IPR011650">
    <property type="entry name" value="Peptidase_M20_dimer"/>
</dbReference>
<proteinExistence type="predicted"/>
<dbReference type="PANTHER" id="PTHR43808:SF3">
    <property type="entry name" value="ACETYLORNITHINE DEACETYLASE"/>
    <property type="match status" value="1"/>
</dbReference>
<dbReference type="InterPro" id="IPR036264">
    <property type="entry name" value="Bact_exopeptidase_dim_dom"/>
</dbReference>
<dbReference type="Gene3D" id="3.40.630.10">
    <property type="entry name" value="Zn peptidases"/>
    <property type="match status" value="1"/>
</dbReference>
<organism evidence="4 5">
    <name type="scientific">Chlamydomonas eustigma</name>
    <dbReference type="NCBI Taxonomy" id="1157962"/>
    <lineage>
        <taxon>Eukaryota</taxon>
        <taxon>Viridiplantae</taxon>
        <taxon>Chlorophyta</taxon>
        <taxon>core chlorophytes</taxon>
        <taxon>Chlorophyceae</taxon>
        <taxon>CS clade</taxon>
        <taxon>Chlamydomonadales</taxon>
        <taxon>Chlamydomonadaceae</taxon>
        <taxon>Chlamydomonas</taxon>
    </lineage>
</organism>
<accession>A0A250XIX6</accession>
<feature type="domain" description="Peptidase M20 dimerisation" evidence="3">
    <location>
        <begin position="195"/>
        <end position="309"/>
    </location>
</feature>
<dbReference type="SUPFAM" id="SSF55031">
    <property type="entry name" value="Bacterial exopeptidase dimerisation domain"/>
    <property type="match status" value="1"/>
</dbReference>
<evidence type="ECO:0000313" key="4">
    <source>
        <dbReference type="EMBL" id="GAX82993.1"/>
    </source>
</evidence>
<dbReference type="OrthoDB" id="7832001at2759"/>
<evidence type="ECO:0000259" key="3">
    <source>
        <dbReference type="Pfam" id="PF07687"/>
    </source>
</evidence>
<dbReference type="EMBL" id="BEGY01000089">
    <property type="protein sequence ID" value="GAX82993.1"/>
    <property type="molecule type" value="Genomic_DNA"/>
</dbReference>
<protein>
    <recommendedName>
        <fullName evidence="3">Peptidase M20 dimerisation domain-containing protein</fullName>
    </recommendedName>
</protein>
<dbReference type="GO" id="GO:0016787">
    <property type="term" value="F:hydrolase activity"/>
    <property type="evidence" value="ECO:0007669"/>
    <property type="project" value="UniProtKB-KW"/>
</dbReference>
<gene>
    <name evidence="4" type="ORF">CEUSTIGMA_g10420.t1</name>
</gene>
<dbReference type="SUPFAM" id="SSF53187">
    <property type="entry name" value="Zn-dependent exopeptidases"/>
    <property type="match status" value="1"/>
</dbReference>
<evidence type="ECO:0000256" key="1">
    <source>
        <dbReference type="ARBA" id="ARBA00022723"/>
    </source>
</evidence>
<keyword evidence="1" id="KW-0479">Metal-binding</keyword>
<evidence type="ECO:0000256" key="2">
    <source>
        <dbReference type="ARBA" id="ARBA00022801"/>
    </source>
</evidence>
<dbReference type="AlphaFoldDB" id="A0A250XIX6"/>
<dbReference type="InterPro" id="IPR050072">
    <property type="entry name" value="Peptidase_M20A"/>
</dbReference>
<name>A0A250XIX6_9CHLO</name>
<dbReference type="InterPro" id="IPR002933">
    <property type="entry name" value="Peptidase_M20"/>
</dbReference>
<comment type="caution">
    <text evidence="4">The sequence shown here is derived from an EMBL/GenBank/DDBJ whole genome shotgun (WGS) entry which is preliminary data.</text>
</comment>
<dbReference type="Pfam" id="PF07687">
    <property type="entry name" value="M20_dimer"/>
    <property type="match status" value="1"/>
</dbReference>
<dbReference type="Gene3D" id="3.30.70.360">
    <property type="match status" value="1"/>
</dbReference>
<sequence length="432" mass="47682">MAELDGVVLDEDSFVDLLGRLIGEAKYLQNNPPELTPCEDRAARHVLDALSPYSDENGGPLKIRHITFVEGRGNIIGEADGGIMSFVGAHMDVVTANPETWNFSPFELTRDGDQLRGRGTTDCLGHVAVLTELFKVLGQKKPKLKRTVVGVWIANEENSKILGVGVDELVKQGYLKHLLPGPLYWVDTADSQPCIGTGGSMGWQLTANGKLFHSGLPNKSVNPIELAMEALSEIQSRFYRDFPPHPDELKYKFATPSTMKPTQVSYPGGSINQIPGQVTICGDCRLTPFYEVEDAMEKLKTYVDDINANITALPTRGPCSKYELPEEGLRGTLELKFFDAYTRGVACKLDSVGYHAMFEAFKEVYGDCKPFSITGSLPCIRELQDEGYDVQTIGFGKMSTYHANNEYCLLSDFKKGFNVLVKLVQVFNAKDA</sequence>
<dbReference type="PANTHER" id="PTHR43808">
    <property type="entry name" value="ACETYLORNITHINE DEACETYLASE"/>
    <property type="match status" value="1"/>
</dbReference>
<reference evidence="4 5" key="1">
    <citation type="submission" date="2017-08" db="EMBL/GenBank/DDBJ databases">
        <title>Acidophilic green algal genome provides insights into adaptation to an acidic environment.</title>
        <authorList>
            <person name="Hirooka S."/>
            <person name="Hirose Y."/>
            <person name="Kanesaki Y."/>
            <person name="Higuchi S."/>
            <person name="Fujiwara T."/>
            <person name="Onuma R."/>
            <person name="Era A."/>
            <person name="Ohbayashi R."/>
            <person name="Uzuka A."/>
            <person name="Nozaki H."/>
            <person name="Yoshikawa H."/>
            <person name="Miyagishima S.Y."/>
        </authorList>
    </citation>
    <scope>NUCLEOTIDE SEQUENCE [LARGE SCALE GENOMIC DNA]</scope>
    <source>
        <strain evidence="4 5">NIES-2499</strain>
    </source>
</reference>
<dbReference type="Proteomes" id="UP000232323">
    <property type="component" value="Unassembled WGS sequence"/>
</dbReference>